<dbReference type="CDD" id="cd06261">
    <property type="entry name" value="TM_PBP2"/>
    <property type="match status" value="1"/>
</dbReference>
<comment type="subcellular location">
    <subcellularLocation>
        <location evidence="1 7">Cell membrane</location>
        <topology evidence="1 7">Multi-pass membrane protein</topology>
    </subcellularLocation>
</comment>
<evidence type="ECO:0000256" key="8">
    <source>
        <dbReference type="SAM" id="MobiDB-lite"/>
    </source>
</evidence>
<dbReference type="OrthoDB" id="9786495at2"/>
<dbReference type="InterPro" id="IPR035906">
    <property type="entry name" value="MetI-like_sf"/>
</dbReference>
<evidence type="ECO:0000256" key="5">
    <source>
        <dbReference type="ARBA" id="ARBA00022989"/>
    </source>
</evidence>
<keyword evidence="2 7" id="KW-0813">Transport</keyword>
<proteinExistence type="inferred from homology"/>
<keyword evidence="4 7" id="KW-0812">Transmembrane</keyword>
<evidence type="ECO:0000256" key="3">
    <source>
        <dbReference type="ARBA" id="ARBA00022475"/>
    </source>
</evidence>
<evidence type="ECO:0000259" key="9">
    <source>
        <dbReference type="PROSITE" id="PS50928"/>
    </source>
</evidence>
<evidence type="ECO:0000313" key="11">
    <source>
        <dbReference type="Proteomes" id="UP000254701"/>
    </source>
</evidence>
<dbReference type="GO" id="GO:0005886">
    <property type="term" value="C:plasma membrane"/>
    <property type="evidence" value="ECO:0007669"/>
    <property type="project" value="UniProtKB-SubCell"/>
</dbReference>
<feature type="domain" description="ABC transmembrane type-1" evidence="9">
    <location>
        <begin position="81"/>
        <end position="265"/>
    </location>
</feature>
<dbReference type="PROSITE" id="PS50928">
    <property type="entry name" value="ABC_TM1"/>
    <property type="match status" value="1"/>
</dbReference>
<dbReference type="AlphaFoldDB" id="A0A381IMZ9"/>
<keyword evidence="5 7" id="KW-1133">Transmembrane helix</keyword>
<sequence length="276" mass="29804">MASTDVIGAARAQKKQGKGMSRKKSRGPWLERYSALILAVVLLGAWQVLVPLSGLSEFVLPTPLAIATRIVNEIPLLATHAYVTLFEVVAGFAMAVLIGIPLALAIFYSRAFERAIYPILVALQTVPKVALAPLLVLYLGYGWAPKITLAFLISFFPIVISTVVGLQSLDKNLVNLVRSMGASEWQTFFKVRLPAALPNIFGGFKVAVSLAVIGAVIGEYVAAERGLGYLQLQANSLFDTTLNFATVVTISGLGVMLYFIIDTIEARVTYKRDAAK</sequence>
<feature type="compositionally biased region" description="Basic residues" evidence="8">
    <location>
        <begin position="12"/>
        <end position="24"/>
    </location>
</feature>
<dbReference type="Proteomes" id="UP000254701">
    <property type="component" value="Unassembled WGS sequence"/>
</dbReference>
<feature type="transmembrane region" description="Helical" evidence="7">
    <location>
        <begin position="30"/>
        <end position="49"/>
    </location>
</feature>
<dbReference type="InterPro" id="IPR000515">
    <property type="entry name" value="MetI-like"/>
</dbReference>
<feature type="transmembrane region" description="Helical" evidence="7">
    <location>
        <begin position="242"/>
        <end position="261"/>
    </location>
</feature>
<reference evidence="10 11" key="1">
    <citation type="submission" date="2018-06" db="EMBL/GenBank/DDBJ databases">
        <authorList>
            <consortium name="Pathogen Informatics"/>
            <person name="Doyle S."/>
        </authorList>
    </citation>
    <scope>NUCLEOTIDE SEQUENCE [LARGE SCALE GENOMIC DNA]</scope>
    <source>
        <strain evidence="10 11">NCTC10684</strain>
    </source>
</reference>
<feature type="region of interest" description="Disordered" evidence="8">
    <location>
        <begin position="1"/>
        <end position="24"/>
    </location>
</feature>
<protein>
    <submittedName>
        <fullName evidence="10">Aliphatic sulfonates transport permease protein ssuC</fullName>
    </submittedName>
</protein>
<evidence type="ECO:0000256" key="4">
    <source>
        <dbReference type="ARBA" id="ARBA00022692"/>
    </source>
</evidence>
<dbReference type="GO" id="GO:0055085">
    <property type="term" value="P:transmembrane transport"/>
    <property type="evidence" value="ECO:0007669"/>
    <property type="project" value="InterPro"/>
</dbReference>
<feature type="transmembrane region" description="Helical" evidence="7">
    <location>
        <begin position="115"/>
        <end position="141"/>
    </location>
</feature>
<keyword evidence="3" id="KW-1003">Cell membrane</keyword>
<organism evidence="10 11">
    <name type="scientific">Aminobacter aminovorans</name>
    <name type="common">Chelatobacter heintzii</name>
    <dbReference type="NCBI Taxonomy" id="83263"/>
    <lineage>
        <taxon>Bacteria</taxon>
        <taxon>Pseudomonadati</taxon>
        <taxon>Pseudomonadota</taxon>
        <taxon>Alphaproteobacteria</taxon>
        <taxon>Hyphomicrobiales</taxon>
        <taxon>Phyllobacteriaceae</taxon>
        <taxon>Aminobacter</taxon>
    </lineage>
</organism>
<evidence type="ECO:0000256" key="7">
    <source>
        <dbReference type="RuleBase" id="RU363032"/>
    </source>
</evidence>
<feature type="transmembrane region" description="Helical" evidence="7">
    <location>
        <begin position="200"/>
        <end position="222"/>
    </location>
</feature>
<feature type="transmembrane region" description="Helical" evidence="7">
    <location>
        <begin position="147"/>
        <end position="169"/>
    </location>
</feature>
<gene>
    <name evidence="10" type="primary">ssuC_10</name>
    <name evidence="10" type="ORF">NCTC10684_05574</name>
</gene>
<evidence type="ECO:0000256" key="6">
    <source>
        <dbReference type="ARBA" id="ARBA00023136"/>
    </source>
</evidence>
<feature type="transmembrane region" description="Helical" evidence="7">
    <location>
        <begin position="81"/>
        <end position="108"/>
    </location>
</feature>
<dbReference type="PANTHER" id="PTHR30151:SF20">
    <property type="entry name" value="ABC TRANSPORTER PERMEASE PROTEIN HI_0355-RELATED"/>
    <property type="match status" value="1"/>
</dbReference>
<evidence type="ECO:0000256" key="1">
    <source>
        <dbReference type="ARBA" id="ARBA00004651"/>
    </source>
</evidence>
<dbReference type="EMBL" id="UFSM01000004">
    <property type="protein sequence ID" value="SUY29341.1"/>
    <property type="molecule type" value="Genomic_DNA"/>
</dbReference>
<evidence type="ECO:0000256" key="2">
    <source>
        <dbReference type="ARBA" id="ARBA00022448"/>
    </source>
</evidence>
<name>A0A381IMZ9_AMIAI</name>
<keyword evidence="6 7" id="KW-0472">Membrane</keyword>
<dbReference type="Gene3D" id="1.10.3720.10">
    <property type="entry name" value="MetI-like"/>
    <property type="match status" value="1"/>
</dbReference>
<accession>A0A381IMZ9</accession>
<evidence type="ECO:0000313" key="10">
    <source>
        <dbReference type="EMBL" id="SUY29341.1"/>
    </source>
</evidence>
<dbReference type="PANTHER" id="PTHR30151">
    <property type="entry name" value="ALKANE SULFONATE ABC TRANSPORTER-RELATED, MEMBRANE SUBUNIT"/>
    <property type="match status" value="1"/>
</dbReference>
<dbReference type="SUPFAM" id="SSF161098">
    <property type="entry name" value="MetI-like"/>
    <property type="match status" value="1"/>
</dbReference>
<dbReference type="Pfam" id="PF00528">
    <property type="entry name" value="BPD_transp_1"/>
    <property type="match status" value="1"/>
</dbReference>
<comment type="similarity">
    <text evidence="7">Belongs to the binding-protein-dependent transport system permease family.</text>
</comment>